<evidence type="ECO:0000313" key="2">
    <source>
        <dbReference type="Proteomes" id="UP000276133"/>
    </source>
</evidence>
<sequence>MEKAKLTRPVRQKLNLQKPNKIKTRVKLDTEYSLFLWLTDKRSYGLPISDDMLIITNEQDLDYISYFKIGKNNPDVVFIGLFLSGLTGVYCKKKLFSQFSYDFNKVLGISRSKGNKKRNENETNFLKDCNIVPHFKSIQLVNQAGFNFDKLSEKLDPEEGHFWSKRVDRFI</sequence>
<reference evidence="1 2" key="1">
    <citation type="journal article" date="2018" name="Sci. Rep.">
        <title>Genomic signatures of local adaptation to the degree of environmental predictability in rotifers.</title>
        <authorList>
            <person name="Franch-Gras L."/>
            <person name="Hahn C."/>
            <person name="Garcia-Roger E.M."/>
            <person name="Carmona M.J."/>
            <person name="Serra M."/>
            <person name="Gomez A."/>
        </authorList>
    </citation>
    <scope>NUCLEOTIDE SEQUENCE [LARGE SCALE GENOMIC DNA]</scope>
    <source>
        <strain evidence="1">HYR1</strain>
    </source>
</reference>
<organism evidence="1 2">
    <name type="scientific">Brachionus plicatilis</name>
    <name type="common">Marine rotifer</name>
    <name type="synonym">Brachionus muelleri</name>
    <dbReference type="NCBI Taxonomy" id="10195"/>
    <lineage>
        <taxon>Eukaryota</taxon>
        <taxon>Metazoa</taxon>
        <taxon>Spiralia</taxon>
        <taxon>Gnathifera</taxon>
        <taxon>Rotifera</taxon>
        <taxon>Eurotatoria</taxon>
        <taxon>Monogononta</taxon>
        <taxon>Pseudotrocha</taxon>
        <taxon>Ploima</taxon>
        <taxon>Brachionidae</taxon>
        <taxon>Brachionus</taxon>
    </lineage>
</organism>
<name>A0A3M7SQI9_BRAPC</name>
<proteinExistence type="predicted"/>
<dbReference type="Proteomes" id="UP000276133">
    <property type="component" value="Unassembled WGS sequence"/>
</dbReference>
<dbReference type="EMBL" id="REGN01000926">
    <property type="protein sequence ID" value="RNA38084.1"/>
    <property type="molecule type" value="Genomic_DNA"/>
</dbReference>
<keyword evidence="2" id="KW-1185">Reference proteome</keyword>
<evidence type="ECO:0000313" key="1">
    <source>
        <dbReference type="EMBL" id="RNA38084.1"/>
    </source>
</evidence>
<protein>
    <submittedName>
        <fullName evidence="1">Uncharacterized protein</fullName>
    </submittedName>
</protein>
<gene>
    <name evidence="1" type="ORF">BpHYR1_021412</name>
</gene>
<accession>A0A3M7SQI9</accession>
<dbReference type="AlphaFoldDB" id="A0A3M7SQI9"/>
<comment type="caution">
    <text evidence="1">The sequence shown here is derived from an EMBL/GenBank/DDBJ whole genome shotgun (WGS) entry which is preliminary data.</text>
</comment>